<dbReference type="AlphaFoldDB" id="A0A1H7X7V7"/>
<protein>
    <submittedName>
        <fullName evidence="1">Uncharacterized protein</fullName>
    </submittedName>
</protein>
<proteinExistence type="predicted"/>
<organism evidence="1 2">
    <name type="scientific">Chryseobacterium taichungense</name>
    <dbReference type="NCBI Taxonomy" id="295069"/>
    <lineage>
        <taxon>Bacteria</taxon>
        <taxon>Pseudomonadati</taxon>
        <taxon>Bacteroidota</taxon>
        <taxon>Flavobacteriia</taxon>
        <taxon>Flavobacteriales</taxon>
        <taxon>Weeksellaceae</taxon>
        <taxon>Chryseobacterium group</taxon>
        <taxon>Chryseobacterium</taxon>
    </lineage>
</organism>
<accession>A0A1H7X7V7</accession>
<dbReference type="Proteomes" id="UP000199450">
    <property type="component" value="Unassembled WGS sequence"/>
</dbReference>
<keyword evidence="2" id="KW-1185">Reference proteome</keyword>
<evidence type="ECO:0000313" key="2">
    <source>
        <dbReference type="Proteomes" id="UP000199450"/>
    </source>
</evidence>
<dbReference type="STRING" id="295069.SAMN05421856_102237"/>
<gene>
    <name evidence="1" type="ORF">SAMN05421856_102237</name>
</gene>
<dbReference type="EMBL" id="FOBV01000002">
    <property type="protein sequence ID" value="SEM29277.1"/>
    <property type="molecule type" value="Genomic_DNA"/>
</dbReference>
<evidence type="ECO:0000313" key="1">
    <source>
        <dbReference type="EMBL" id="SEM29277.1"/>
    </source>
</evidence>
<sequence>MINSNLQHHTKYYIMKNHHLSLLISAMPFAQCTPSKNSTKVTYQIPLNSIIASSLNTCSNITEKPIQILKY</sequence>
<name>A0A1H7X7V7_9FLAO</name>
<reference evidence="2" key="1">
    <citation type="submission" date="2016-10" db="EMBL/GenBank/DDBJ databases">
        <authorList>
            <person name="Varghese N."/>
            <person name="Submissions S."/>
        </authorList>
    </citation>
    <scope>NUCLEOTIDE SEQUENCE [LARGE SCALE GENOMIC DNA]</scope>
    <source>
        <strain evidence="2">DSM 17453</strain>
    </source>
</reference>